<dbReference type="PANTHER" id="PTHR34039">
    <property type="entry name" value="UPF0102 PROTEIN YRAN"/>
    <property type="match status" value="1"/>
</dbReference>
<protein>
    <recommendedName>
        <fullName evidence="2">UPF0102 protein A3F24_00890</fullName>
    </recommendedName>
</protein>
<dbReference type="PANTHER" id="PTHR34039:SF1">
    <property type="entry name" value="UPF0102 PROTEIN YRAN"/>
    <property type="match status" value="1"/>
</dbReference>
<dbReference type="InterPro" id="IPR011856">
    <property type="entry name" value="tRNA_endonuc-like_dom_sf"/>
</dbReference>
<dbReference type="GO" id="GO:0003676">
    <property type="term" value="F:nucleic acid binding"/>
    <property type="evidence" value="ECO:0007669"/>
    <property type="project" value="InterPro"/>
</dbReference>
<dbReference type="AlphaFoldDB" id="A0A1G1Z5B5"/>
<dbReference type="SUPFAM" id="SSF52980">
    <property type="entry name" value="Restriction endonuclease-like"/>
    <property type="match status" value="1"/>
</dbReference>
<evidence type="ECO:0000313" key="4">
    <source>
        <dbReference type="Proteomes" id="UP000178515"/>
    </source>
</evidence>
<evidence type="ECO:0000256" key="2">
    <source>
        <dbReference type="HAMAP-Rule" id="MF_00048"/>
    </source>
</evidence>
<dbReference type="InterPro" id="IPR011335">
    <property type="entry name" value="Restrct_endonuc-II-like"/>
</dbReference>
<gene>
    <name evidence="3" type="ORF">A3F24_00890</name>
</gene>
<comment type="caution">
    <text evidence="3">The sequence shown here is derived from an EMBL/GenBank/DDBJ whole genome shotgun (WGS) entry which is preliminary data.</text>
</comment>
<dbReference type="InterPro" id="IPR003509">
    <property type="entry name" value="UPF0102_YraN-like"/>
</dbReference>
<organism evidence="3 4">
    <name type="scientific">Candidatus Colwellbacteria bacterium RIFCSPHIGHO2_12_FULL_44_17</name>
    <dbReference type="NCBI Taxonomy" id="1797689"/>
    <lineage>
        <taxon>Bacteria</taxon>
        <taxon>Candidatus Colwelliibacteriota</taxon>
    </lineage>
</organism>
<dbReference type="Pfam" id="PF02021">
    <property type="entry name" value="UPF0102"/>
    <property type="match status" value="1"/>
</dbReference>
<comment type="similarity">
    <text evidence="1 2">Belongs to the UPF0102 family.</text>
</comment>
<proteinExistence type="inferred from homology"/>
<dbReference type="HAMAP" id="MF_00048">
    <property type="entry name" value="UPF0102"/>
    <property type="match status" value="1"/>
</dbReference>
<dbReference type="Proteomes" id="UP000178515">
    <property type="component" value="Unassembled WGS sequence"/>
</dbReference>
<dbReference type="EMBL" id="MHIX01000012">
    <property type="protein sequence ID" value="OGY59629.1"/>
    <property type="molecule type" value="Genomic_DNA"/>
</dbReference>
<dbReference type="Gene3D" id="3.40.1350.10">
    <property type="match status" value="1"/>
</dbReference>
<accession>A0A1G1Z5B5</accession>
<evidence type="ECO:0000256" key="1">
    <source>
        <dbReference type="ARBA" id="ARBA00006738"/>
    </source>
</evidence>
<evidence type="ECO:0000313" key="3">
    <source>
        <dbReference type="EMBL" id="OGY59629.1"/>
    </source>
</evidence>
<sequence length="125" mass="14328">MTTKRSETGKLGEDKACEYLKKNGYKIIERNHRNKMGEIDAIAIDKDKTLVFIEVKTIRNSGNQEMMPEDNLNSRKIGILSKVCDQYANSSPHLIHSEKGWRIDLLALTIEEENVVIEHYKNIAP</sequence>
<name>A0A1G1Z5B5_9BACT</name>
<reference evidence="3 4" key="1">
    <citation type="journal article" date="2016" name="Nat. Commun.">
        <title>Thousands of microbial genomes shed light on interconnected biogeochemical processes in an aquifer system.</title>
        <authorList>
            <person name="Anantharaman K."/>
            <person name="Brown C.T."/>
            <person name="Hug L.A."/>
            <person name="Sharon I."/>
            <person name="Castelle C.J."/>
            <person name="Probst A.J."/>
            <person name="Thomas B.C."/>
            <person name="Singh A."/>
            <person name="Wilkins M.J."/>
            <person name="Karaoz U."/>
            <person name="Brodie E.L."/>
            <person name="Williams K.H."/>
            <person name="Hubbard S.S."/>
            <person name="Banfield J.F."/>
        </authorList>
    </citation>
    <scope>NUCLEOTIDE SEQUENCE [LARGE SCALE GENOMIC DNA]</scope>
</reference>